<sequence length="152" mass="16960">MNNNTQTSNTLKRAFSHSSSTSTSTSSSTTTTTTKPSTRKNTRFSRAKRFLRSRSTSPSSSLDIPRSTPSHPHSTMTPAAMSPRSSLDSMDHPHTKQSAPARDDYRRYSGTVNHYGRHSNDWLFGGFSLRDTVRGGVDRLRHHHHNHHSAKG</sequence>
<feature type="compositionally biased region" description="Basic residues" evidence="1">
    <location>
        <begin position="37"/>
        <end position="52"/>
    </location>
</feature>
<dbReference type="AlphaFoldDB" id="A0A317VFH9"/>
<protein>
    <submittedName>
        <fullName evidence="2">Uncharacterized protein</fullName>
    </submittedName>
</protein>
<gene>
    <name evidence="2" type="ORF">BO70DRAFT_121344</name>
</gene>
<feature type="compositionally biased region" description="Low complexity" evidence="1">
    <location>
        <begin position="53"/>
        <end position="68"/>
    </location>
</feature>
<dbReference type="Proteomes" id="UP000247233">
    <property type="component" value="Unassembled WGS sequence"/>
</dbReference>
<feature type="compositionally biased region" description="Polar residues" evidence="1">
    <location>
        <begin position="69"/>
        <end position="88"/>
    </location>
</feature>
<reference evidence="2 3" key="1">
    <citation type="submission" date="2016-12" db="EMBL/GenBank/DDBJ databases">
        <title>The genomes of Aspergillus section Nigri reveals drivers in fungal speciation.</title>
        <authorList>
            <consortium name="DOE Joint Genome Institute"/>
            <person name="Vesth T.C."/>
            <person name="Nybo J."/>
            <person name="Theobald S."/>
            <person name="Brandl J."/>
            <person name="Frisvad J.C."/>
            <person name="Nielsen K.F."/>
            <person name="Lyhne E.K."/>
            <person name="Kogle M.E."/>
            <person name="Kuo A."/>
            <person name="Riley R."/>
            <person name="Clum A."/>
            <person name="Nolan M."/>
            <person name="Lipzen A."/>
            <person name="Salamov A."/>
            <person name="Henrissat B."/>
            <person name="Wiebenga A."/>
            <person name="De Vries R.P."/>
            <person name="Grigoriev I.V."/>
            <person name="Mortensen U.H."/>
            <person name="Andersen M.R."/>
            <person name="Baker S.E."/>
        </authorList>
    </citation>
    <scope>NUCLEOTIDE SEQUENCE [LARGE SCALE GENOMIC DNA]</scope>
    <source>
        <strain evidence="2 3">CBS 117.55</strain>
    </source>
</reference>
<feature type="compositionally biased region" description="Polar residues" evidence="1">
    <location>
        <begin position="1"/>
        <end position="11"/>
    </location>
</feature>
<dbReference type="OrthoDB" id="5089392at2759"/>
<keyword evidence="3" id="KW-1185">Reference proteome</keyword>
<dbReference type="EMBL" id="MSFL01000027">
    <property type="protein sequence ID" value="PWY71708.1"/>
    <property type="molecule type" value="Genomic_DNA"/>
</dbReference>
<evidence type="ECO:0000313" key="2">
    <source>
        <dbReference type="EMBL" id="PWY71708.1"/>
    </source>
</evidence>
<organism evidence="2 3">
    <name type="scientific">Aspergillus heteromorphus CBS 117.55</name>
    <dbReference type="NCBI Taxonomy" id="1448321"/>
    <lineage>
        <taxon>Eukaryota</taxon>
        <taxon>Fungi</taxon>
        <taxon>Dikarya</taxon>
        <taxon>Ascomycota</taxon>
        <taxon>Pezizomycotina</taxon>
        <taxon>Eurotiomycetes</taxon>
        <taxon>Eurotiomycetidae</taxon>
        <taxon>Eurotiales</taxon>
        <taxon>Aspergillaceae</taxon>
        <taxon>Aspergillus</taxon>
        <taxon>Aspergillus subgen. Circumdati</taxon>
    </lineage>
</organism>
<dbReference type="GeneID" id="37060193"/>
<evidence type="ECO:0000313" key="3">
    <source>
        <dbReference type="Proteomes" id="UP000247233"/>
    </source>
</evidence>
<dbReference type="VEuPathDB" id="FungiDB:BO70DRAFT_121344"/>
<dbReference type="RefSeq" id="XP_025396300.1">
    <property type="nucleotide sequence ID" value="XM_025537956.1"/>
</dbReference>
<feature type="compositionally biased region" description="Low complexity" evidence="1">
    <location>
        <begin position="16"/>
        <end position="36"/>
    </location>
</feature>
<feature type="region of interest" description="Disordered" evidence="1">
    <location>
        <begin position="1"/>
        <end position="105"/>
    </location>
</feature>
<comment type="caution">
    <text evidence="2">The sequence shown here is derived from an EMBL/GenBank/DDBJ whole genome shotgun (WGS) entry which is preliminary data.</text>
</comment>
<name>A0A317VFH9_9EURO</name>
<accession>A0A317VFH9</accession>
<proteinExistence type="predicted"/>
<evidence type="ECO:0000256" key="1">
    <source>
        <dbReference type="SAM" id="MobiDB-lite"/>
    </source>
</evidence>